<dbReference type="Proteomes" id="UP000596035">
    <property type="component" value="Chromosome"/>
</dbReference>
<evidence type="ECO:0000313" key="5">
    <source>
        <dbReference type="Proteomes" id="UP000196710"/>
    </source>
</evidence>
<dbReference type="EMBL" id="CP065321">
    <property type="protein sequence ID" value="QQR29465.1"/>
    <property type="molecule type" value="Genomic_DNA"/>
</dbReference>
<gene>
    <name evidence="3" type="ORF">ADH66_05610</name>
    <name evidence="4" type="ORF">I5Q82_15695</name>
</gene>
<evidence type="ECO:0000259" key="2">
    <source>
        <dbReference type="PROSITE" id="PS50943"/>
    </source>
</evidence>
<dbReference type="PANTHER" id="PTHR46558:SF11">
    <property type="entry name" value="HTH-TYPE TRANSCRIPTIONAL REGULATOR XRE"/>
    <property type="match status" value="1"/>
</dbReference>
<protein>
    <submittedName>
        <fullName evidence="3 4">Transcriptional regulator</fullName>
    </submittedName>
</protein>
<feature type="domain" description="HTH cro/C1-type" evidence="2">
    <location>
        <begin position="6"/>
        <end position="60"/>
    </location>
</feature>
<dbReference type="EMBL" id="CP021422">
    <property type="protein sequence ID" value="ASB40180.1"/>
    <property type="molecule type" value="Genomic_DNA"/>
</dbReference>
<evidence type="ECO:0000313" key="3">
    <source>
        <dbReference type="EMBL" id="ASB40180.1"/>
    </source>
</evidence>
<dbReference type="AlphaFoldDB" id="A0A1Z2XP28"/>
<dbReference type="Pfam" id="PF01381">
    <property type="entry name" value="HTH_3"/>
    <property type="match status" value="1"/>
</dbReference>
<accession>A0A1Z2XP28</accession>
<organism evidence="4 6">
    <name type="scientific">Acutalibacter muris</name>
    <dbReference type="NCBI Taxonomy" id="1796620"/>
    <lineage>
        <taxon>Bacteria</taxon>
        <taxon>Bacillati</taxon>
        <taxon>Bacillota</taxon>
        <taxon>Clostridia</taxon>
        <taxon>Eubacteriales</taxon>
        <taxon>Acutalibacteraceae</taxon>
        <taxon>Acutalibacter</taxon>
    </lineage>
</organism>
<reference evidence="4 6" key="3">
    <citation type="submission" date="2020-11" db="EMBL/GenBank/DDBJ databases">
        <title>Closed and high quality bacterial genomes of the OMM12 community.</title>
        <authorList>
            <person name="Marbouty M."/>
            <person name="Lamy-Besnier Q."/>
            <person name="Debarbieux L."/>
            <person name="Koszul R."/>
        </authorList>
    </citation>
    <scope>NUCLEOTIDE SEQUENCE [LARGE SCALE GENOMIC DNA]</scope>
    <source>
        <strain evidence="4 6">KB18</strain>
    </source>
</reference>
<sequence>MDYPNIEAERARLGLTKDELAERLGVSRKTLLNWQTGRTEIPSGKLIKLAYMFDCTIDYLLGVDVRPQDRAG</sequence>
<reference evidence="5" key="2">
    <citation type="submission" date="2017-05" db="EMBL/GenBank/DDBJ databases">
        <title>Improved OligoMM genomes.</title>
        <authorList>
            <person name="Garzetti D."/>
        </authorList>
    </citation>
    <scope>NUCLEOTIDE SEQUENCE [LARGE SCALE GENOMIC DNA]</scope>
    <source>
        <strain evidence="5">KB18</strain>
    </source>
</reference>
<reference evidence="3" key="1">
    <citation type="journal article" date="2017" name="Genome Announc.">
        <title>High-Quality Whole-Genome Sequences of the Oligo-Mouse-Microbiota Bacterial Community.</title>
        <authorList>
            <person name="Garzetti D."/>
            <person name="Brugiroux S."/>
            <person name="Bunk B."/>
            <person name="Pukall R."/>
            <person name="McCoy K.D."/>
            <person name="Macpherson A.J."/>
            <person name="Stecher B."/>
        </authorList>
    </citation>
    <scope>NUCLEOTIDE SEQUENCE</scope>
    <source>
        <strain evidence="3">KB18</strain>
    </source>
</reference>
<dbReference type="InterPro" id="IPR001387">
    <property type="entry name" value="Cro/C1-type_HTH"/>
</dbReference>
<evidence type="ECO:0000313" key="6">
    <source>
        <dbReference type="Proteomes" id="UP000596035"/>
    </source>
</evidence>
<dbReference type="SMART" id="SM00530">
    <property type="entry name" value="HTH_XRE"/>
    <property type="match status" value="1"/>
</dbReference>
<dbReference type="RefSeq" id="WP_066534596.1">
    <property type="nucleotide sequence ID" value="NZ_CP021422.1"/>
</dbReference>
<dbReference type="CDD" id="cd00093">
    <property type="entry name" value="HTH_XRE"/>
    <property type="match status" value="1"/>
</dbReference>
<dbReference type="Proteomes" id="UP000196710">
    <property type="component" value="Chromosome"/>
</dbReference>
<dbReference type="InterPro" id="IPR010982">
    <property type="entry name" value="Lambda_DNA-bd_dom_sf"/>
</dbReference>
<evidence type="ECO:0000256" key="1">
    <source>
        <dbReference type="ARBA" id="ARBA00023125"/>
    </source>
</evidence>
<dbReference type="GO" id="GO:0003677">
    <property type="term" value="F:DNA binding"/>
    <property type="evidence" value="ECO:0007669"/>
    <property type="project" value="UniProtKB-KW"/>
</dbReference>
<dbReference type="KEGG" id="amur:ADH66_05610"/>
<dbReference type="Gene3D" id="1.10.260.40">
    <property type="entry name" value="lambda repressor-like DNA-binding domains"/>
    <property type="match status" value="1"/>
</dbReference>
<proteinExistence type="predicted"/>
<keyword evidence="5" id="KW-1185">Reference proteome</keyword>
<evidence type="ECO:0000313" key="4">
    <source>
        <dbReference type="EMBL" id="QQR29465.1"/>
    </source>
</evidence>
<dbReference type="PROSITE" id="PS50943">
    <property type="entry name" value="HTH_CROC1"/>
    <property type="match status" value="1"/>
</dbReference>
<dbReference type="PANTHER" id="PTHR46558">
    <property type="entry name" value="TRACRIPTIONAL REGULATORY PROTEIN-RELATED-RELATED"/>
    <property type="match status" value="1"/>
</dbReference>
<dbReference type="SUPFAM" id="SSF47413">
    <property type="entry name" value="lambda repressor-like DNA-binding domains"/>
    <property type="match status" value="1"/>
</dbReference>
<name>A0A1Z2XP28_9FIRM</name>
<keyword evidence="1" id="KW-0238">DNA-binding</keyword>